<proteinExistence type="predicted"/>
<dbReference type="Proteomes" id="UP000298327">
    <property type="component" value="Unassembled WGS sequence"/>
</dbReference>
<organism evidence="1 2">
    <name type="scientific">Dentipellis fragilis</name>
    <dbReference type="NCBI Taxonomy" id="205917"/>
    <lineage>
        <taxon>Eukaryota</taxon>
        <taxon>Fungi</taxon>
        <taxon>Dikarya</taxon>
        <taxon>Basidiomycota</taxon>
        <taxon>Agaricomycotina</taxon>
        <taxon>Agaricomycetes</taxon>
        <taxon>Russulales</taxon>
        <taxon>Hericiaceae</taxon>
        <taxon>Dentipellis</taxon>
    </lineage>
</organism>
<comment type="caution">
    <text evidence="1">The sequence shown here is derived from an EMBL/GenBank/DDBJ whole genome shotgun (WGS) entry which is preliminary data.</text>
</comment>
<dbReference type="EMBL" id="SEOQ01000711">
    <property type="protein sequence ID" value="TFY57973.1"/>
    <property type="molecule type" value="Genomic_DNA"/>
</dbReference>
<accession>A0A4Y9Y862</accession>
<evidence type="ECO:0000313" key="1">
    <source>
        <dbReference type="EMBL" id="TFY57973.1"/>
    </source>
</evidence>
<name>A0A4Y9Y862_9AGAM</name>
<reference evidence="1 2" key="1">
    <citation type="submission" date="2019-02" db="EMBL/GenBank/DDBJ databases">
        <title>Genome sequencing of the rare red list fungi Dentipellis fragilis.</title>
        <authorList>
            <person name="Buettner E."/>
            <person name="Kellner H."/>
        </authorList>
    </citation>
    <scope>NUCLEOTIDE SEQUENCE [LARGE SCALE GENOMIC DNA]</scope>
    <source>
        <strain evidence="1 2">DSM 105465</strain>
    </source>
</reference>
<sequence length="72" mass="7622">GLTALDVHAQDTALDVVPPARERLALARAGARECAVWANAEADDRWTALDYDEASGRVALGSGYGRLTVLVL</sequence>
<gene>
    <name evidence="1" type="ORF">EVG20_g8332</name>
</gene>
<feature type="non-terminal residue" evidence="1">
    <location>
        <position position="1"/>
    </location>
</feature>
<keyword evidence="2" id="KW-1185">Reference proteome</keyword>
<dbReference type="AlphaFoldDB" id="A0A4Y9Y862"/>
<evidence type="ECO:0000313" key="2">
    <source>
        <dbReference type="Proteomes" id="UP000298327"/>
    </source>
</evidence>
<dbReference type="OrthoDB" id="3034442at2759"/>
<protein>
    <submittedName>
        <fullName evidence="1">Uncharacterized protein</fullName>
    </submittedName>
</protein>